<accession>A0ABV1HHK2</accession>
<gene>
    <name evidence="2" type="ORF">WMO41_01090</name>
</gene>
<dbReference type="SUPFAM" id="SSF52540">
    <property type="entry name" value="P-loop containing nucleoside triphosphate hydrolases"/>
    <property type="match status" value="1"/>
</dbReference>
<evidence type="ECO:0000313" key="2">
    <source>
        <dbReference type="EMBL" id="MEQ2561785.1"/>
    </source>
</evidence>
<name>A0ABV1HHK2_9FIRM</name>
<dbReference type="InterPro" id="IPR050678">
    <property type="entry name" value="DNA_Partitioning_ATPase"/>
</dbReference>
<dbReference type="PANTHER" id="PTHR13696:SF52">
    <property type="entry name" value="PARA FAMILY PROTEIN CT_582"/>
    <property type="match status" value="1"/>
</dbReference>
<dbReference type="InterPro" id="IPR027417">
    <property type="entry name" value="P-loop_NTPase"/>
</dbReference>
<dbReference type="RefSeq" id="WP_349228225.1">
    <property type="nucleotide sequence ID" value="NZ_JBBMFJ010000001.1"/>
</dbReference>
<protein>
    <recommendedName>
        <fullName evidence="1">TadZ-like receiver domain-containing protein</fullName>
    </recommendedName>
</protein>
<proteinExistence type="predicted"/>
<dbReference type="InterPro" id="IPR049086">
    <property type="entry name" value="TadZ-like_ARD"/>
</dbReference>
<sequence length="369" mass="40103">MVKKQLILADRDELYLTNLSNYFMEKNPQLEQNIFTKKEKLIDYLENGGSADILAVDEGFADAKLQALAADMTKIVLSSSMEPVEGYEVVKKYQKSESLLNEILLKYAESTGKTDVIRGKSNTRAVVFYSPAGGSGKTTLSLAMASACGAAGFRTFYLNLEEIDSVKGTLASSAGTLSDVFLALKTKGVNVGVKLAACAVQERTGGFYYLSGVESISEYEEITGDEIRRLVETICSLSEYDVVIIDVSSSFSEKTLAVLNEADIVFAPVLSEESSIAKMIRFLDEASLHEKYNGIFNKMTLVVNKSSVSGVGKELLESGLLNHIPCSGAVAASPVFRKYSDIIRSGSLLRQTLDPMIQTIFKEQGGQSL</sequence>
<dbReference type="EMBL" id="JBBMFJ010000001">
    <property type="protein sequence ID" value="MEQ2561785.1"/>
    <property type="molecule type" value="Genomic_DNA"/>
</dbReference>
<keyword evidence="3" id="KW-1185">Reference proteome</keyword>
<dbReference type="Pfam" id="PF21194">
    <property type="entry name" value="TadZ-like_ARD"/>
    <property type="match status" value="1"/>
</dbReference>
<dbReference type="Proteomes" id="UP001437460">
    <property type="component" value="Unassembled WGS sequence"/>
</dbReference>
<reference evidence="2 3" key="1">
    <citation type="submission" date="2024-03" db="EMBL/GenBank/DDBJ databases">
        <title>Human intestinal bacterial collection.</title>
        <authorList>
            <person name="Pauvert C."/>
            <person name="Hitch T.C.A."/>
            <person name="Clavel T."/>
        </authorList>
    </citation>
    <scope>NUCLEOTIDE SEQUENCE [LARGE SCALE GENOMIC DNA]</scope>
    <source>
        <strain evidence="2 3">CLA-AP-H27</strain>
    </source>
</reference>
<evidence type="ECO:0000313" key="3">
    <source>
        <dbReference type="Proteomes" id="UP001437460"/>
    </source>
</evidence>
<dbReference type="PANTHER" id="PTHR13696">
    <property type="entry name" value="P-LOOP CONTAINING NUCLEOSIDE TRIPHOSPHATE HYDROLASE"/>
    <property type="match status" value="1"/>
</dbReference>
<dbReference type="Gene3D" id="3.40.50.10850">
    <property type="entry name" value="Ntrc-like two-domain protein"/>
    <property type="match status" value="1"/>
</dbReference>
<evidence type="ECO:0000259" key="1">
    <source>
        <dbReference type="Pfam" id="PF21194"/>
    </source>
</evidence>
<feature type="domain" description="TadZ-like receiver" evidence="1">
    <location>
        <begin position="4"/>
        <end position="107"/>
    </location>
</feature>
<organism evidence="2 3">
    <name type="scientific">Ventrimonas faecis</name>
    <dbReference type="NCBI Taxonomy" id="3133170"/>
    <lineage>
        <taxon>Bacteria</taxon>
        <taxon>Bacillati</taxon>
        <taxon>Bacillota</taxon>
        <taxon>Clostridia</taxon>
        <taxon>Lachnospirales</taxon>
        <taxon>Lachnospiraceae</taxon>
        <taxon>Ventrimonas</taxon>
    </lineage>
</organism>
<dbReference type="Gene3D" id="3.40.50.300">
    <property type="entry name" value="P-loop containing nucleotide triphosphate hydrolases"/>
    <property type="match status" value="1"/>
</dbReference>
<comment type="caution">
    <text evidence="2">The sequence shown here is derived from an EMBL/GenBank/DDBJ whole genome shotgun (WGS) entry which is preliminary data.</text>
</comment>